<comment type="subcellular location">
    <subcellularLocation>
        <location evidence="1 9">Cell membrane</location>
        <topology evidence="1 9">Multi-pass membrane protein</topology>
    </subcellularLocation>
</comment>
<dbReference type="HAMAP" id="MF_01148">
    <property type="entry name" value="Lnt"/>
    <property type="match status" value="1"/>
</dbReference>
<keyword evidence="3 9" id="KW-1003">Cell membrane</keyword>
<keyword evidence="6 9" id="KW-1133">Transmembrane helix</keyword>
<proteinExistence type="inferred from homology"/>
<evidence type="ECO:0000256" key="2">
    <source>
        <dbReference type="ARBA" id="ARBA00010065"/>
    </source>
</evidence>
<keyword evidence="7 9" id="KW-0472">Membrane</keyword>
<evidence type="ECO:0000256" key="1">
    <source>
        <dbReference type="ARBA" id="ARBA00004651"/>
    </source>
</evidence>
<dbReference type="CDD" id="cd07571">
    <property type="entry name" value="ALP_N-acyl_transferase"/>
    <property type="match status" value="1"/>
</dbReference>
<dbReference type="Pfam" id="PF20154">
    <property type="entry name" value="LNT_N"/>
    <property type="match status" value="1"/>
</dbReference>
<comment type="catalytic activity">
    <reaction evidence="9">
        <text>N-terminal S-1,2-diacyl-sn-glyceryl-L-cysteinyl-[lipoprotein] + a glycerophospholipid = N-acyl-S-1,2-diacyl-sn-glyceryl-L-cysteinyl-[lipoprotein] + a 2-acyl-sn-glycero-3-phospholipid + H(+)</text>
        <dbReference type="Rhea" id="RHEA:48228"/>
        <dbReference type="Rhea" id="RHEA-COMP:14681"/>
        <dbReference type="Rhea" id="RHEA-COMP:14684"/>
        <dbReference type="ChEBI" id="CHEBI:15378"/>
        <dbReference type="ChEBI" id="CHEBI:136912"/>
        <dbReference type="ChEBI" id="CHEBI:140656"/>
        <dbReference type="ChEBI" id="CHEBI:140657"/>
        <dbReference type="ChEBI" id="CHEBI:140660"/>
        <dbReference type="EC" id="2.3.1.269"/>
    </reaction>
</comment>
<name>R4YP76_OLEAN</name>
<sequence>MRNGSLSLTLLALLSALSGILLSIPFLSPQHYGLSWIGFIPLLIAIEKSTGLFRIYYLGAITGLTFSISVSYWMIDFLMLSKGYGIILSTVFSVIFWLYCAQLFGFITLLFEAIKQRINVHEYFLFPLIVVSVFAIYPMIFTAHLGESQSQFLVAIQAIEFVGVYGLDAIIALTNIVIFRLVLPYLLAEHSPTHQKRYSQNKWPLGIALLLLISWFYYGWSSNLAWESKIQQWNTVRIGLVQPNETPSLKKQTLYSGYSRSLPPEMAMTQRLASIGAEIVIWPEAKYKAYLDQPQIAEAYRHQINALNTRLIFQDIEQTQNVLNPLVKQQYNTAVMLSEQGEMIGHYQKMKRIAFGEYVPFASDIPVLKRWVEGFFGSFLNEMEKGESHQVFSSELTNNAVKNNAFNIVPLICYETIFPEFVAEAVASALRKVPNTDLLVALSSDGWFGSTHQPYQHTNASILRAVENRLPLVHVLNNGPSIVAMPNGTIIFKTKANQAGGYIIDVPYEKDSQGSFFSHYPHLFIYSAYGLILFIGLCCCLKVRKKTNQSTALISARNEPLD</sequence>
<reference evidence="11 12" key="1">
    <citation type="journal article" date="2013" name="Nat. Commun.">
        <title>Genome sequence and functional genomic analysis of the oil-degrading bacterium Oleispira antarctica.</title>
        <authorList>
            <person name="Kube M."/>
            <person name="Chernikova T.N."/>
            <person name="Al-Ramahi Y."/>
            <person name="Beloqui A."/>
            <person name="Lopez-Cortez N."/>
            <person name="Guazzaroni M.E."/>
            <person name="Heipieper H.J."/>
            <person name="Klages S."/>
            <person name="Kotsyurbenko O.R."/>
            <person name="Langer I."/>
            <person name="Nechitaylo T.Y."/>
            <person name="Lunsdorf H."/>
            <person name="Fernandez M."/>
            <person name="Juarez S."/>
            <person name="Ciordia S."/>
            <person name="Singer A."/>
            <person name="Kagan O."/>
            <person name="Egorova O."/>
            <person name="Petit P.A."/>
            <person name="Stogios P."/>
            <person name="Kim Y."/>
            <person name="Tchigvintsev A."/>
            <person name="Flick R."/>
            <person name="Denaro R."/>
            <person name="Genovese M."/>
            <person name="Albar J.P."/>
            <person name="Reva O.N."/>
            <person name="Martinez-Gomariz M."/>
            <person name="Tran H."/>
            <person name="Ferrer M."/>
            <person name="Savchenko A."/>
            <person name="Yakunin A.F."/>
            <person name="Yakimov M.M."/>
            <person name="Golyshina O.V."/>
            <person name="Reinhardt R."/>
            <person name="Golyshin P.N."/>
        </authorList>
    </citation>
    <scope>NUCLEOTIDE SEQUENCE [LARGE SCALE GENOMIC DNA]</scope>
</reference>
<feature type="transmembrane region" description="Helical" evidence="9">
    <location>
        <begin position="87"/>
        <end position="111"/>
    </location>
</feature>
<dbReference type="NCBIfam" id="TIGR00546">
    <property type="entry name" value="lnt"/>
    <property type="match status" value="1"/>
</dbReference>
<evidence type="ECO:0000256" key="6">
    <source>
        <dbReference type="ARBA" id="ARBA00022989"/>
    </source>
</evidence>
<dbReference type="SUPFAM" id="SSF56317">
    <property type="entry name" value="Carbon-nitrogen hydrolase"/>
    <property type="match status" value="1"/>
</dbReference>
<dbReference type="PANTHER" id="PTHR38686">
    <property type="entry name" value="APOLIPOPROTEIN N-ACYLTRANSFERASE"/>
    <property type="match status" value="1"/>
</dbReference>
<evidence type="ECO:0000313" key="12">
    <source>
        <dbReference type="Proteomes" id="UP000032749"/>
    </source>
</evidence>
<keyword evidence="12" id="KW-1185">Reference proteome</keyword>
<evidence type="ECO:0000259" key="10">
    <source>
        <dbReference type="PROSITE" id="PS50263"/>
    </source>
</evidence>
<feature type="transmembrane region" description="Helical" evidence="9">
    <location>
        <begin position="203"/>
        <end position="220"/>
    </location>
</feature>
<comment type="function">
    <text evidence="9">Catalyzes the phospholipid dependent N-acylation of the N-terminal cysteine of apolipoprotein, the last step in lipoprotein maturation.</text>
</comment>
<accession>R4YP76</accession>
<dbReference type="GO" id="GO:0042158">
    <property type="term" value="P:lipoprotein biosynthetic process"/>
    <property type="evidence" value="ECO:0007669"/>
    <property type="project" value="UniProtKB-UniRule"/>
</dbReference>
<organism evidence="11 12">
    <name type="scientific">Oleispira antarctica RB-8</name>
    <dbReference type="NCBI Taxonomy" id="698738"/>
    <lineage>
        <taxon>Bacteria</taxon>
        <taxon>Pseudomonadati</taxon>
        <taxon>Pseudomonadota</taxon>
        <taxon>Gammaproteobacteria</taxon>
        <taxon>Oceanospirillales</taxon>
        <taxon>Oceanospirillaceae</taxon>
        <taxon>Oleispira</taxon>
    </lineage>
</organism>
<evidence type="ECO:0000256" key="8">
    <source>
        <dbReference type="ARBA" id="ARBA00023315"/>
    </source>
</evidence>
<evidence type="ECO:0000256" key="9">
    <source>
        <dbReference type="HAMAP-Rule" id="MF_01148"/>
    </source>
</evidence>
<dbReference type="Proteomes" id="UP000032749">
    <property type="component" value="Chromosome"/>
</dbReference>
<dbReference type="PROSITE" id="PS50263">
    <property type="entry name" value="CN_HYDROLASE"/>
    <property type="match status" value="1"/>
</dbReference>
<dbReference type="EC" id="2.3.1.269" evidence="9"/>
<keyword evidence="5 9" id="KW-0812">Transmembrane</keyword>
<evidence type="ECO:0000313" key="11">
    <source>
        <dbReference type="EMBL" id="CCK74968.1"/>
    </source>
</evidence>
<dbReference type="UniPathway" id="UPA00666"/>
<feature type="transmembrane region" description="Helical" evidence="9">
    <location>
        <begin position="55"/>
        <end position="75"/>
    </location>
</feature>
<dbReference type="InterPro" id="IPR045378">
    <property type="entry name" value="LNT_N"/>
</dbReference>
<dbReference type="GO" id="GO:0016410">
    <property type="term" value="F:N-acyltransferase activity"/>
    <property type="evidence" value="ECO:0007669"/>
    <property type="project" value="UniProtKB-UniRule"/>
</dbReference>
<comment type="similarity">
    <text evidence="2 9">Belongs to the CN hydrolase family. Apolipoprotein N-acyltransferase subfamily.</text>
</comment>
<dbReference type="KEGG" id="oai:OLEAN_C07920"/>
<dbReference type="PATRIC" id="fig|698738.3.peg.823"/>
<dbReference type="InterPro" id="IPR004563">
    <property type="entry name" value="Apolipo_AcylTrfase"/>
</dbReference>
<dbReference type="HOGENOM" id="CLU_019563_3_1_6"/>
<evidence type="ECO:0000256" key="3">
    <source>
        <dbReference type="ARBA" id="ARBA00022475"/>
    </source>
</evidence>
<dbReference type="EMBL" id="FO203512">
    <property type="protein sequence ID" value="CCK74968.1"/>
    <property type="molecule type" value="Genomic_DNA"/>
</dbReference>
<feature type="transmembrane region" description="Helical" evidence="9">
    <location>
        <begin position="161"/>
        <end position="183"/>
    </location>
</feature>
<dbReference type="InterPro" id="IPR036526">
    <property type="entry name" value="C-N_Hydrolase_sf"/>
</dbReference>
<dbReference type="GO" id="GO:0005886">
    <property type="term" value="C:plasma membrane"/>
    <property type="evidence" value="ECO:0007669"/>
    <property type="project" value="UniProtKB-SubCell"/>
</dbReference>
<keyword evidence="11" id="KW-0449">Lipoprotein</keyword>
<feature type="transmembrane region" description="Helical" evidence="9">
    <location>
        <begin position="29"/>
        <end position="46"/>
    </location>
</feature>
<keyword evidence="8 9" id="KW-0012">Acyltransferase</keyword>
<evidence type="ECO:0000256" key="7">
    <source>
        <dbReference type="ARBA" id="ARBA00023136"/>
    </source>
</evidence>
<dbReference type="InterPro" id="IPR003010">
    <property type="entry name" value="C-N_Hydrolase"/>
</dbReference>
<feature type="transmembrane region" description="Helical" evidence="9">
    <location>
        <begin position="123"/>
        <end position="141"/>
    </location>
</feature>
<feature type="domain" description="CN hydrolase" evidence="10">
    <location>
        <begin position="236"/>
        <end position="508"/>
    </location>
</feature>
<keyword evidence="4 9" id="KW-0808">Transferase</keyword>
<dbReference type="Pfam" id="PF00795">
    <property type="entry name" value="CN_hydrolase"/>
    <property type="match status" value="1"/>
</dbReference>
<gene>
    <name evidence="9" type="primary">lnt</name>
    <name evidence="11" type="ORF">OLEAN_C07920</name>
</gene>
<dbReference type="OrthoDB" id="9804277at2"/>
<feature type="transmembrane region" description="Helical" evidence="9">
    <location>
        <begin position="523"/>
        <end position="543"/>
    </location>
</feature>
<evidence type="ECO:0000256" key="5">
    <source>
        <dbReference type="ARBA" id="ARBA00022692"/>
    </source>
</evidence>
<dbReference type="PANTHER" id="PTHR38686:SF1">
    <property type="entry name" value="APOLIPOPROTEIN N-ACYLTRANSFERASE"/>
    <property type="match status" value="1"/>
</dbReference>
<dbReference type="STRING" id="698738.OLEAN_C07920"/>
<protein>
    <recommendedName>
        <fullName evidence="9">Apolipoprotein N-acyltransferase</fullName>
        <shortName evidence="9">ALP N-acyltransferase</shortName>
        <ecNumber evidence="9">2.3.1.269</ecNumber>
    </recommendedName>
</protein>
<comment type="pathway">
    <text evidence="9">Protein modification; lipoprotein biosynthesis (N-acyl transfer).</text>
</comment>
<dbReference type="AlphaFoldDB" id="R4YP76"/>
<evidence type="ECO:0000256" key="4">
    <source>
        <dbReference type="ARBA" id="ARBA00022679"/>
    </source>
</evidence>
<dbReference type="Gene3D" id="3.60.110.10">
    <property type="entry name" value="Carbon-nitrogen hydrolase"/>
    <property type="match status" value="1"/>
</dbReference>